<dbReference type="OrthoDB" id="10253878at2759"/>
<organism evidence="3">
    <name type="scientific">Rosellinia necatrix</name>
    <name type="common">White root-rot fungus</name>
    <dbReference type="NCBI Taxonomy" id="77044"/>
    <lineage>
        <taxon>Eukaryota</taxon>
        <taxon>Fungi</taxon>
        <taxon>Dikarya</taxon>
        <taxon>Ascomycota</taxon>
        <taxon>Pezizomycotina</taxon>
        <taxon>Sordariomycetes</taxon>
        <taxon>Xylariomycetidae</taxon>
        <taxon>Xylariales</taxon>
        <taxon>Xylariaceae</taxon>
        <taxon>Rosellinia</taxon>
    </lineage>
</organism>
<dbReference type="GO" id="GO:0005739">
    <property type="term" value="C:mitochondrion"/>
    <property type="evidence" value="ECO:0007669"/>
    <property type="project" value="TreeGrafter"/>
</dbReference>
<comment type="similarity">
    <text evidence="1">Belongs to the CBP3 family.</text>
</comment>
<accession>A0A1W2TJW4</accession>
<dbReference type="STRING" id="77044.A0A1W2TJW4"/>
<dbReference type="AlphaFoldDB" id="A0A1W2TJW4"/>
<dbReference type="InterPro" id="IPR007129">
    <property type="entry name" value="Ubiqinol_cyt_c_chaperone_CPB3"/>
</dbReference>
<dbReference type="PANTHER" id="PTHR12184:SF1">
    <property type="entry name" value="UBIQUINOL-CYTOCHROME-C REDUCTASE COMPLEX ASSEMBLY FACTOR 1"/>
    <property type="match status" value="1"/>
</dbReference>
<dbReference type="GO" id="GO:0034551">
    <property type="term" value="P:mitochondrial respiratory chain complex III assembly"/>
    <property type="evidence" value="ECO:0007669"/>
    <property type="project" value="TreeGrafter"/>
</dbReference>
<dbReference type="Pfam" id="PF03981">
    <property type="entry name" value="Ubiq_cyt_C_chap"/>
    <property type="match status" value="1"/>
</dbReference>
<proteinExistence type="inferred from homology"/>
<protein>
    <submittedName>
        <fullName evidence="3">Putative 3-oxoacyl-protein</fullName>
    </submittedName>
</protein>
<reference evidence="3" key="1">
    <citation type="submission" date="2016-03" db="EMBL/GenBank/DDBJ databases">
        <title>Draft genome sequence of Rosellinia necatrix.</title>
        <authorList>
            <person name="Kanematsu S."/>
        </authorList>
    </citation>
    <scope>NUCLEOTIDE SEQUENCE [LARGE SCALE GENOMIC DNA]</scope>
    <source>
        <strain evidence="3">W97</strain>
    </source>
</reference>
<evidence type="ECO:0000313" key="3">
    <source>
        <dbReference type="EMBL" id="GAP88510.1"/>
    </source>
</evidence>
<gene>
    <name evidence="3" type="ORF">SAMD00023353_1701320</name>
</gene>
<evidence type="ECO:0000259" key="2">
    <source>
        <dbReference type="Pfam" id="PF03981"/>
    </source>
</evidence>
<dbReference type="Proteomes" id="UP000054516">
    <property type="component" value="Unassembled WGS sequence"/>
</dbReference>
<dbReference type="OMA" id="PLMTETY"/>
<dbReference type="PANTHER" id="PTHR12184">
    <property type="entry name" value="UBIQUINOL-CYTOCHROME C REDUCTASE COMPLEX ASSEMBLY FACTOR 1 FAMILY MEMBER"/>
    <property type="match status" value="1"/>
</dbReference>
<feature type="domain" description="Ubiquinol-cytochrome c chaperone" evidence="2">
    <location>
        <begin position="126"/>
        <end position="265"/>
    </location>
</feature>
<dbReference type="InterPro" id="IPR021150">
    <property type="entry name" value="Ubiq_cyt_c_chap"/>
</dbReference>
<sequence length="301" mass="33810">MACRSCRRQLSQLARQANTPVAPELYSAAVLGQRFLRRAAAAPVANEQRRCFRSTPTRHGIMDGLRSVIQRTSEPYRVVAATKEIYDACSKAAPYKIDPIAIKAGTIPKTPEGEDIGEGKGMWHDDFRLPPTFSTWSQVTMLHMYLIFARLRNLEQDAARSWQAQLVDHFFFEAEERMDVNHGISSRGLRGRYLKDLFVQWRGIVAAYDEGVAKGDAVLASAVWRNVYKAHEDVNVRDLAAIVSWMRLSLKMLDQMPDEALFTHGNTALKWPAKNEFAVVDKPTRQLGDQLTSGTRTAASA</sequence>
<keyword evidence="4" id="KW-1185">Reference proteome</keyword>
<evidence type="ECO:0000256" key="1">
    <source>
        <dbReference type="ARBA" id="ARBA00006407"/>
    </source>
</evidence>
<name>A0A1W2TJW4_ROSNE</name>
<dbReference type="EMBL" id="DF977462">
    <property type="protein sequence ID" value="GAP88510.1"/>
    <property type="molecule type" value="Genomic_DNA"/>
</dbReference>
<evidence type="ECO:0000313" key="4">
    <source>
        <dbReference type="Proteomes" id="UP000054516"/>
    </source>
</evidence>